<sequence>GTFYADDSSLAGIVFNIINLPDDNVTFRFTGYDDLLNEKPI</sequence>
<evidence type="ECO:0000313" key="1">
    <source>
        <dbReference type="EMBL" id="GAH29668.1"/>
    </source>
</evidence>
<proteinExistence type="predicted"/>
<gene>
    <name evidence="1" type="ORF">S01H4_67036</name>
</gene>
<organism evidence="1">
    <name type="scientific">marine sediment metagenome</name>
    <dbReference type="NCBI Taxonomy" id="412755"/>
    <lineage>
        <taxon>unclassified sequences</taxon>
        <taxon>metagenomes</taxon>
        <taxon>ecological metagenomes</taxon>
    </lineage>
</organism>
<protein>
    <submittedName>
        <fullName evidence="1">Uncharacterized protein</fullName>
    </submittedName>
</protein>
<feature type="non-terminal residue" evidence="1">
    <location>
        <position position="1"/>
    </location>
</feature>
<reference evidence="1" key="1">
    <citation type="journal article" date="2014" name="Front. Microbiol.">
        <title>High frequency of phylogenetically diverse reductive dehalogenase-homologous genes in deep subseafloor sedimentary metagenomes.</title>
        <authorList>
            <person name="Kawai M."/>
            <person name="Futagami T."/>
            <person name="Toyoda A."/>
            <person name="Takaki Y."/>
            <person name="Nishi S."/>
            <person name="Hori S."/>
            <person name="Arai W."/>
            <person name="Tsubouchi T."/>
            <person name="Morono Y."/>
            <person name="Uchiyama I."/>
            <person name="Ito T."/>
            <person name="Fujiyama A."/>
            <person name="Inagaki F."/>
            <person name="Takami H."/>
        </authorList>
    </citation>
    <scope>NUCLEOTIDE SEQUENCE</scope>
    <source>
        <strain evidence="1">Expedition CK06-06</strain>
    </source>
</reference>
<comment type="caution">
    <text evidence="1">The sequence shown here is derived from an EMBL/GenBank/DDBJ whole genome shotgun (WGS) entry which is preliminary data.</text>
</comment>
<dbReference type="EMBL" id="BART01041883">
    <property type="protein sequence ID" value="GAH29668.1"/>
    <property type="molecule type" value="Genomic_DNA"/>
</dbReference>
<dbReference type="AlphaFoldDB" id="X1G9G3"/>
<accession>X1G9G3</accession>
<name>X1G9G3_9ZZZZ</name>